<sequence length="387" mass="41898">PRGISFWGGLTLLIGSMTGPGLVMIPLLFQQAGWLTPTLCFLVASILSSIASSFVCEAMNAIPGNAKFEKQVEFATLMEMYFGRRWRAVAHLWLYASLQSTNIASIIISAQAMDNLVIAVFGKSCALQLAPTVEWTCVSSSALTNSPFETTRILFSIGYFVAMSITVPLCFIGLIDNIRVQIASLLLLLLVTIVWAVIFIMQGLDPDAIPAVGTDHSSVIGTVLFNYAYVTTIPSWVNAKKPSVGISSSIWTASIVSTAIYFVIGILGGMSFAMPNDSNILSVLNSPDIAAGTIARISVFIFPVATLVTSIPVYTIVVRYNLVRGRVCGRKLALVLSVAVPWLIAIIFQTGSGLNDFVNWSSLIFTGISNFIIPFVLYLCARRQRLL</sequence>
<dbReference type="AlphaFoldDB" id="A0A4P9Y1I7"/>
<feature type="transmembrane region" description="Helical" evidence="5">
    <location>
        <begin position="216"/>
        <end position="237"/>
    </location>
</feature>
<organism evidence="7 8">
    <name type="scientific">Piptocephalis cylindrospora</name>
    <dbReference type="NCBI Taxonomy" id="1907219"/>
    <lineage>
        <taxon>Eukaryota</taxon>
        <taxon>Fungi</taxon>
        <taxon>Fungi incertae sedis</taxon>
        <taxon>Zoopagomycota</taxon>
        <taxon>Zoopagomycotina</taxon>
        <taxon>Zoopagomycetes</taxon>
        <taxon>Zoopagales</taxon>
        <taxon>Piptocephalidaceae</taxon>
        <taxon>Piptocephalis</taxon>
    </lineage>
</organism>
<proteinExistence type="predicted"/>
<feature type="transmembrane region" description="Helical" evidence="5">
    <location>
        <begin position="182"/>
        <end position="204"/>
    </location>
</feature>
<evidence type="ECO:0000256" key="2">
    <source>
        <dbReference type="ARBA" id="ARBA00022692"/>
    </source>
</evidence>
<dbReference type="PANTHER" id="PTHR16189:SF3">
    <property type="entry name" value="AMINO ACID TRANSPORTER TRANSMEMBRANE DOMAIN-CONTAINING PROTEIN"/>
    <property type="match status" value="1"/>
</dbReference>
<feature type="transmembrane region" description="Helical" evidence="5">
    <location>
        <begin position="41"/>
        <end position="62"/>
    </location>
</feature>
<feature type="transmembrane region" description="Helical" evidence="5">
    <location>
        <begin position="357"/>
        <end position="381"/>
    </location>
</feature>
<comment type="subcellular location">
    <subcellularLocation>
        <location evidence="1">Membrane</location>
    </subcellularLocation>
</comment>
<evidence type="ECO:0000259" key="6">
    <source>
        <dbReference type="Pfam" id="PF01490"/>
    </source>
</evidence>
<feature type="transmembrane region" description="Helical" evidence="5">
    <location>
        <begin position="249"/>
        <end position="274"/>
    </location>
</feature>
<dbReference type="EMBL" id="KZ988357">
    <property type="protein sequence ID" value="RKP12372.1"/>
    <property type="molecule type" value="Genomic_DNA"/>
</dbReference>
<evidence type="ECO:0000256" key="1">
    <source>
        <dbReference type="ARBA" id="ARBA00004370"/>
    </source>
</evidence>
<feature type="non-terminal residue" evidence="7">
    <location>
        <position position="387"/>
    </location>
</feature>
<protein>
    <recommendedName>
        <fullName evidence="6">Amino acid transporter transmembrane domain-containing protein</fullName>
    </recommendedName>
</protein>
<dbReference type="Proteomes" id="UP000267251">
    <property type="component" value="Unassembled WGS sequence"/>
</dbReference>
<feature type="transmembrane region" description="Helical" evidence="5">
    <location>
        <begin position="332"/>
        <end position="351"/>
    </location>
</feature>
<evidence type="ECO:0000313" key="7">
    <source>
        <dbReference type="EMBL" id="RKP12372.1"/>
    </source>
</evidence>
<feature type="non-terminal residue" evidence="7">
    <location>
        <position position="1"/>
    </location>
</feature>
<feature type="domain" description="Amino acid transporter transmembrane" evidence="6">
    <location>
        <begin position="3"/>
        <end position="383"/>
    </location>
</feature>
<feature type="transmembrane region" description="Helical" evidence="5">
    <location>
        <begin position="153"/>
        <end position="175"/>
    </location>
</feature>
<dbReference type="PANTHER" id="PTHR16189">
    <property type="entry name" value="TRANSMEMBRANE PROTEIN 104-RELATED"/>
    <property type="match status" value="1"/>
</dbReference>
<evidence type="ECO:0000256" key="3">
    <source>
        <dbReference type="ARBA" id="ARBA00022989"/>
    </source>
</evidence>
<evidence type="ECO:0000313" key="8">
    <source>
        <dbReference type="Proteomes" id="UP000267251"/>
    </source>
</evidence>
<keyword evidence="8" id="KW-1185">Reference proteome</keyword>
<dbReference type="OrthoDB" id="294541at2759"/>
<keyword evidence="2 5" id="KW-0812">Transmembrane</keyword>
<keyword evidence="3 5" id="KW-1133">Transmembrane helix</keyword>
<dbReference type="Pfam" id="PF01490">
    <property type="entry name" value="Aa_trans"/>
    <property type="match status" value="1"/>
</dbReference>
<keyword evidence="4 5" id="KW-0472">Membrane</keyword>
<dbReference type="GO" id="GO:0016020">
    <property type="term" value="C:membrane"/>
    <property type="evidence" value="ECO:0007669"/>
    <property type="project" value="UniProtKB-SubCell"/>
</dbReference>
<evidence type="ECO:0000256" key="5">
    <source>
        <dbReference type="SAM" id="Phobius"/>
    </source>
</evidence>
<reference evidence="8" key="1">
    <citation type="journal article" date="2018" name="Nat. Microbiol.">
        <title>Leveraging single-cell genomics to expand the fungal tree of life.</title>
        <authorList>
            <person name="Ahrendt S.R."/>
            <person name="Quandt C.A."/>
            <person name="Ciobanu D."/>
            <person name="Clum A."/>
            <person name="Salamov A."/>
            <person name="Andreopoulos B."/>
            <person name="Cheng J.F."/>
            <person name="Woyke T."/>
            <person name="Pelin A."/>
            <person name="Henrissat B."/>
            <person name="Reynolds N.K."/>
            <person name="Benny G.L."/>
            <person name="Smith M.E."/>
            <person name="James T.Y."/>
            <person name="Grigoriev I.V."/>
        </authorList>
    </citation>
    <scope>NUCLEOTIDE SEQUENCE [LARGE SCALE GENOMIC DNA]</scope>
</reference>
<accession>A0A4P9Y1I7</accession>
<evidence type="ECO:0000256" key="4">
    <source>
        <dbReference type="ARBA" id="ARBA00023136"/>
    </source>
</evidence>
<feature type="transmembrane region" description="Helical" evidence="5">
    <location>
        <begin position="6"/>
        <end position="29"/>
    </location>
</feature>
<dbReference type="InterPro" id="IPR013057">
    <property type="entry name" value="AA_transpt_TM"/>
</dbReference>
<gene>
    <name evidence="7" type="ORF">BJ684DRAFT_1466</name>
</gene>
<feature type="transmembrane region" description="Helical" evidence="5">
    <location>
        <begin position="294"/>
        <end position="320"/>
    </location>
</feature>
<name>A0A4P9Y1I7_9FUNG</name>